<reference evidence="1 2" key="1">
    <citation type="submission" date="2016-10" db="EMBL/GenBank/DDBJ databases">
        <authorList>
            <person name="de Groot N.N."/>
        </authorList>
    </citation>
    <scope>NUCLEOTIDE SEQUENCE [LARGE SCALE GENOMIC DNA]</scope>
    <source>
        <strain evidence="1 2">47C3B</strain>
    </source>
</reference>
<name>A0A1G7EJB4_9SPHI</name>
<dbReference type="EMBL" id="FNAI01000008">
    <property type="protein sequence ID" value="SDE63762.1"/>
    <property type="molecule type" value="Genomic_DNA"/>
</dbReference>
<organism evidence="1 2">
    <name type="scientific">Mucilaginibacter pineti</name>
    <dbReference type="NCBI Taxonomy" id="1391627"/>
    <lineage>
        <taxon>Bacteria</taxon>
        <taxon>Pseudomonadati</taxon>
        <taxon>Bacteroidota</taxon>
        <taxon>Sphingobacteriia</taxon>
        <taxon>Sphingobacteriales</taxon>
        <taxon>Sphingobacteriaceae</taxon>
        <taxon>Mucilaginibacter</taxon>
    </lineage>
</organism>
<protein>
    <submittedName>
        <fullName evidence="1">Uncharacterized protein</fullName>
    </submittedName>
</protein>
<evidence type="ECO:0000313" key="2">
    <source>
        <dbReference type="Proteomes" id="UP000199072"/>
    </source>
</evidence>
<dbReference type="AlphaFoldDB" id="A0A1G7EJB4"/>
<sequence>MQKVYYKRITTWLDYPDHHEICDDYITYGLSRHNWVEICRTMPLADIKERWRLVAEALKVAPDQIELVKK</sequence>
<keyword evidence="2" id="KW-1185">Reference proteome</keyword>
<proteinExistence type="predicted"/>
<evidence type="ECO:0000313" key="1">
    <source>
        <dbReference type="EMBL" id="SDE63762.1"/>
    </source>
</evidence>
<accession>A0A1G7EJB4</accession>
<gene>
    <name evidence="1" type="ORF">SAMN05216464_10853</name>
</gene>
<dbReference type="RefSeq" id="WP_091150858.1">
    <property type="nucleotide sequence ID" value="NZ_FNAI01000008.1"/>
</dbReference>
<dbReference type="Proteomes" id="UP000199072">
    <property type="component" value="Unassembled WGS sequence"/>
</dbReference>
<dbReference type="STRING" id="1391627.SAMN05216464_10853"/>